<keyword evidence="3" id="KW-0597">Phosphoprotein</keyword>
<dbReference type="AlphaFoldDB" id="A0A7V5H2B1"/>
<evidence type="ECO:0000256" key="8">
    <source>
        <dbReference type="ARBA" id="ARBA00023012"/>
    </source>
</evidence>
<dbReference type="Proteomes" id="UP000886111">
    <property type="component" value="Unassembled WGS sequence"/>
</dbReference>
<evidence type="ECO:0000256" key="4">
    <source>
        <dbReference type="ARBA" id="ARBA00022679"/>
    </source>
</evidence>
<evidence type="ECO:0000256" key="6">
    <source>
        <dbReference type="ARBA" id="ARBA00022777"/>
    </source>
</evidence>
<sequence length="699" mass="81007">KQFILYREFITHAPKSNPHPQHLWDISTPEAVFFDANDDGFKECFISLAAGLSLSPRGLFRFDIVQKKITAQTTQFGAFVVGPRLVDLDHDGAPEILIQNSTAPDNYHFPVPYKDDNAYLMVFDKNLNFYFPPKVYPEFRSSAISLPYTIGNRTFIFTSYSYHGNLDINSKIYLYNFKGRQLREKMFPKGLTLSPFIIIKNNHEQLYLVSSESGEILRPNFNLDIVKTIQLEFPVLSVLHQEDLDGDLRKEIIATTQSGFYLIISPDFEHSYKLPLKYEITDIRNFKSKENFGSELIIQKENHFYRFQYIANPLYNWRFVIFLFAVAIVYLISSGLFLTWQKLSANINVHRNLFQFTSAGLCIINHRFQINYLNGNFEHHLFLSKHIESKKNFYLALEEQPTVIDFITSLIKKRTFQEKEIVVRTDQGSKLILLRGYVLPGLFKIPAGFLIETLLQDQKVSTQKLELWTKTVQRMAHDIKTPLATLQLILQSIRMRLPKSPQVESANIKKDLEIMDQELKRIREMTKHFLRFTNLEKPHFQPVSLKKIFKDVLQKFDFFTIDGLEIKLDLDEIHDRLLADPVLLEMCFQVIIENAIDALKGKGSIMISSSLIEQIDENFKQYLEIEIMDNGPGISPEILDKIFDPFFTTKENGTGMGLTLAKKIIEDHDGKIEIASKKEKPTQVRILIPYKEPAEETNA</sequence>
<dbReference type="PANTHER" id="PTHR43065">
    <property type="entry name" value="SENSOR HISTIDINE KINASE"/>
    <property type="match status" value="1"/>
</dbReference>
<dbReference type="EC" id="2.7.13.3" evidence="2"/>
<evidence type="ECO:0000259" key="10">
    <source>
        <dbReference type="PROSITE" id="PS50109"/>
    </source>
</evidence>
<accession>A0A7V5H2B1</accession>
<dbReference type="SUPFAM" id="SSF47384">
    <property type="entry name" value="Homodimeric domain of signal transducing histidine kinase"/>
    <property type="match status" value="1"/>
</dbReference>
<protein>
    <recommendedName>
        <fullName evidence="2">histidine kinase</fullName>
        <ecNumber evidence="2">2.7.13.3</ecNumber>
    </recommendedName>
</protein>
<dbReference type="EMBL" id="DRTD01000044">
    <property type="protein sequence ID" value="HHE54260.1"/>
    <property type="molecule type" value="Genomic_DNA"/>
</dbReference>
<dbReference type="InterPro" id="IPR004358">
    <property type="entry name" value="Sig_transdc_His_kin-like_C"/>
</dbReference>
<dbReference type="GO" id="GO:0005524">
    <property type="term" value="F:ATP binding"/>
    <property type="evidence" value="ECO:0007669"/>
    <property type="project" value="UniProtKB-KW"/>
</dbReference>
<evidence type="ECO:0000256" key="3">
    <source>
        <dbReference type="ARBA" id="ARBA00022553"/>
    </source>
</evidence>
<dbReference type="InterPro" id="IPR003661">
    <property type="entry name" value="HisK_dim/P_dom"/>
</dbReference>
<keyword evidence="9" id="KW-0812">Transmembrane</keyword>
<dbReference type="PROSITE" id="PS50109">
    <property type="entry name" value="HIS_KIN"/>
    <property type="match status" value="1"/>
</dbReference>
<dbReference type="CDD" id="cd00082">
    <property type="entry name" value="HisKA"/>
    <property type="match status" value="1"/>
</dbReference>
<gene>
    <name evidence="11" type="ORF">ENL21_00635</name>
</gene>
<evidence type="ECO:0000256" key="5">
    <source>
        <dbReference type="ARBA" id="ARBA00022741"/>
    </source>
</evidence>
<proteinExistence type="predicted"/>
<name>A0A7V5H2B1_CALAY</name>
<dbReference type="Pfam" id="PF02518">
    <property type="entry name" value="HATPase_c"/>
    <property type="match status" value="1"/>
</dbReference>
<dbReference type="GO" id="GO:0000155">
    <property type="term" value="F:phosphorelay sensor kinase activity"/>
    <property type="evidence" value="ECO:0007669"/>
    <property type="project" value="InterPro"/>
</dbReference>
<dbReference type="SUPFAM" id="SSF69318">
    <property type="entry name" value="Integrin alpha N-terminal domain"/>
    <property type="match status" value="1"/>
</dbReference>
<dbReference type="PRINTS" id="PR00344">
    <property type="entry name" value="BCTRLSENSOR"/>
</dbReference>
<keyword evidence="5" id="KW-0547">Nucleotide-binding</keyword>
<comment type="caution">
    <text evidence="11">The sequence shown here is derived from an EMBL/GenBank/DDBJ whole genome shotgun (WGS) entry which is preliminary data.</text>
</comment>
<dbReference type="SUPFAM" id="SSF55874">
    <property type="entry name" value="ATPase domain of HSP90 chaperone/DNA topoisomerase II/histidine kinase"/>
    <property type="match status" value="1"/>
</dbReference>
<dbReference type="InterPro" id="IPR028994">
    <property type="entry name" value="Integrin_alpha_N"/>
</dbReference>
<dbReference type="Pfam" id="PF00512">
    <property type="entry name" value="HisKA"/>
    <property type="match status" value="1"/>
</dbReference>
<feature type="domain" description="Histidine kinase" evidence="10">
    <location>
        <begin position="474"/>
        <end position="692"/>
    </location>
</feature>
<feature type="non-terminal residue" evidence="11">
    <location>
        <position position="1"/>
    </location>
</feature>
<comment type="catalytic activity">
    <reaction evidence="1">
        <text>ATP + protein L-histidine = ADP + protein N-phospho-L-histidine.</text>
        <dbReference type="EC" id="2.7.13.3"/>
    </reaction>
</comment>
<evidence type="ECO:0000256" key="9">
    <source>
        <dbReference type="SAM" id="Phobius"/>
    </source>
</evidence>
<evidence type="ECO:0000313" key="11">
    <source>
        <dbReference type="EMBL" id="HHE54260.1"/>
    </source>
</evidence>
<keyword evidence="9" id="KW-0472">Membrane</keyword>
<keyword evidence="4" id="KW-0808">Transferase</keyword>
<dbReference type="InterPro" id="IPR003594">
    <property type="entry name" value="HATPase_dom"/>
</dbReference>
<evidence type="ECO:0000256" key="7">
    <source>
        <dbReference type="ARBA" id="ARBA00022840"/>
    </source>
</evidence>
<feature type="transmembrane region" description="Helical" evidence="9">
    <location>
        <begin position="319"/>
        <end position="340"/>
    </location>
</feature>
<dbReference type="SMART" id="SM00387">
    <property type="entry name" value="HATPase_c"/>
    <property type="match status" value="1"/>
</dbReference>
<keyword evidence="6 11" id="KW-0418">Kinase</keyword>
<dbReference type="SMART" id="SM00388">
    <property type="entry name" value="HisKA"/>
    <property type="match status" value="1"/>
</dbReference>
<keyword evidence="9" id="KW-1133">Transmembrane helix</keyword>
<evidence type="ECO:0000256" key="2">
    <source>
        <dbReference type="ARBA" id="ARBA00012438"/>
    </source>
</evidence>
<reference evidence="11" key="1">
    <citation type="journal article" date="2020" name="mSystems">
        <title>Genome- and Community-Level Interaction Insights into Carbon Utilization and Element Cycling Functions of Hydrothermarchaeota in Hydrothermal Sediment.</title>
        <authorList>
            <person name="Zhou Z."/>
            <person name="Liu Y."/>
            <person name="Xu W."/>
            <person name="Pan J."/>
            <person name="Luo Z.H."/>
            <person name="Li M."/>
        </authorList>
    </citation>
    <scope>NUCLEOTIDE SEQUENCE [LARGE SCALE GENOMIC DNA]</scope>
    <source>
        <strain evidence="11">HyVt-76</strain>
    </source>
</reference>
<keyword evidence="8" id="KW-0902">Two-component regulatory system</keyword>
<evidence type="ECO:0000256" key="1">
    <source>
        <dbReference type="ARBA" id="ARBA00000085"/>
    </source>
</evidence>
<dbReference type="InterPro" id="IPR005467">
    <property type="entry name" value="His_kinase_dom"/>
</dbReference>
<dbReference type="Gene3D" id="1.10.287.130">
    <property type="match status" value="1"/>
</dbReference>
<dbReference type="InterPro" id="IPR036890">
    <property type="entry name" value="HATPase_C_sf"/>
</dbReference>
<dbReference type="PANTHER" id="PTHR43065:SF10">
    <property type="entry name" value="PEROXIDE STRESS-ACTIVATED HISTIDINE KINASE MAK3"/>
    <property type="match status" value="1"/>
</dbReference>
<dbReference type="InterPro" id="IPR036097">
    <property type="entry name" value="HisK_dim/P_sf"/>
</dbReference>
<dbReference type="Gene3D" id="3.30.565.10">
    <property type="entry name" value="Histidine kinase-like ATPase, C-terminal domain"/>
    <property type="match status" value="1"/>
</dbReference>
<organism evidence="11">
    <name type="scientific">Caldithrix abyssi</name>
    <dbReference type="NCBI Taxonomy" id="187145"/>
    <lineage>
        <taxon>Bacteria</taxon>
        <taxon>Pseudomonadati</taxon>
        <taxon>Calditrichota</taxon>
        <taxon>Calditrichia</taxon>
        <taxon>Calditrichales</taxon>
        <taxon>Calditrichaceae</taxon>
        <taxon>Caldithrix</taxon>
    </lineage>
</organism>
<keyword evidence="7" id="KW-0067">ATP-binding</keyword>